<dbReference type="AlphaFoldDB" id="A0AA36M2Y4"/>
<dbReference type="SUPFAM" id="SSF88645">
    <property type="entry name" value="ssDNA viruses"/>
    <property type="match status" value="1"/>
</dbReference>
<keyword evidence="3" id="KW-1185">Reference proteome</keyword>
<dbReference type="Pfam" id="PF02305">
    <property type="entry name" value="Phage_F"/>
    <property type="match status" value="2"/>
</dbReference>
<proteinExistence type="inferred from homology"/>
<accession>A0AA36M2Y4</accession>
<gene>
    <name evidence="2" type="ORF">CYNAS_LOCUS8476</name>
</gene>
<dbReference type="InterPro" id="IPR003514">
    <property type="entry name" value="Microviridae_protein_F"/>
</dbReference>
<evidence type="ECO:0000313" key="2">
    <source>
        <dbReference type="EMBL" id="CAJ0596493.1"/>
    </source>
</evidence>
<evidence type="ECO:0000256" key="1">
    <source>
        <dbReference type="ARBA" id="ARBA00009963"/>
    </source>
</evidence>
<evidence type="ECO:0000313" key="3">
    <source>
        <dbReference type="Proteomes" id="UP001176961"/>
    </source>
</evidence>
<protein>
    <submittedName>
        <fullName evidence="2">Uncharacterized protein</fullName>
    </submittedName>
</protein>
<dbReference type="Gene3D" id="2.60.169.10">
    <property type="entry name" value="Microviridae F protein"/>
    <property type="match status" value="2"/>
</dbReference>
<dbReference type="GO" id="GO:0005198">
    <property type="term" value="F:structural molecule activity"/>
    <property type="evidence" value="ECO:0007669"/>
    <property type="project" value="InterPro"/>
</dbReference>
<sequence length="514" mass="54742">MNHDFGRVPLTDAPRSTFDRSHGYKTCFNSGKLIPIEVQEVLPGDEVKMDANIFARLSQTVTPVMDNVFLDIHCGEYGFDIGSLADYFGIPTGVANLDVNVLPFRAYAKIWDDWYRDTNLQDSIINVEQDLGDSNPNSIDWNKLLPRGKKKDYFTSCLPSPQRGDAVTVPLGSTAPVYGINGVPLQLVSYDTTDPSYSDKVFPVKATGGGESSTLSATNNPEYGGTGDALNGQYLRIASKGELVSYPAQLEADLSAAANVSVNSLRTAFQLQRLLETDARAGNRLQRSEYLGGESKIIGMSVVSQTSATGDSTTPQGNMVANGTNGYNPLLALSSSAPHFQGSATAPSFFFAVRQSGGAASAGSFGSAVGAISSAVGGLGNLVKLGSELGLNSALSSKALADTRLSESSAALNAAKTAEINQSLPYRLRNLQYRGELGETVNTVRNAYEEAATAVRGFGGRVADSVNSVGASSAKALKQVSDKVRKTLDEGKGFFRNLGSRYLRNMDLMRMPLR</sequence>
<organism evidence="2 3">
    <name type="scientific">Cylicocyclus nassatus</name>
    <name type="common">Nematode worm</name>
    <dbReference type="NCBI Taxonomy" id="53992"/>
    <lineage>
        <taxon>Eukaryota</taxon>
        <taxon>Metazoa</taxon>
        <taxon>Ecdysozoa</taxon>
        <taxon>Nematoda</taxon>
        <taxon>Chromadorea</taxon>
        <taxon>Rhabditida</taxon>
        <taxon>Rhabditina</taxon>
        <taxon>Rhabditomorpha</taxon>
        <taxon>Strongyloidea</taxon>
        <taxon>Strongylidae</taxon>
        <taxon>Cylicocyclus</taxon>
    </lineage>
</organism>
<dbReference type="Proteomes" id="UP001176961">
    <property type="component" value="Unassembled WGS sequence"/>
</dbReference>
<comment type="similarity">
    <text evidence="1">Belongs to the microviridae F protein family.</text>
</comment>
<dbReference type="InterPro" id="IPR016184">
    <property type="entry name" value="Capsid/spike_ssDNA_virus"/>
</dbReference>
<dbReference type="EMBL" id="CATQJL010000177">
    <property type="protein sequence ID" value="CAJ0596493.1"/>
    <property type="molecule type" value="Genomic_DNA"/>
</dbReference>
<reference evidence="2" key="1">
    <citation type="submission" date="2023-07" db="EMBL/GenBank/DDBJ databases">
        <authorList>
            <consortium name="CYATHOMIX"/>
        </authorList>
    </citation>
    <scope>NUCLEOTIDE SEQUENCE</scope>
    <source>
        <strain evidence="2">N/A</strain>
    </source>
</reference>
<comment type="caution">
    <text evidence="2">The sequence shown here is derived from an EMBL/GenBank/DDBJ whole genome shotgun (WGS) entry which is preliminary data.</text>
</comment>
<name>A0AA36M2Y4_CYLNA</name>
<dbReference type="InterPro" id="IPR037002">
    <property type="entry name" value="Microviridae_protein_F_sf"/>
</dbReference>